<evidence type="ECO:0000259" key="3">
    <source>
        <dbReference type="Pfam" id="PF07732"/>
    </source>
</evidence>
<proteinExistence type="inferred from homology"/>
<feature type="transmembrane region" description="Helical" evidence="2">
    <location>
        <begin position="21"/>
        <end position="38"/>
    </location>
</feature>
<dbReference type="Proteomes" id="UP000219369">
    <property type="component" value="Unassembled WGS sequence"/>
</dbReference>
<dbReference type="OrthoDB" id="2121828at2759"/>
<organism evidence="4 5">
    <name type="scientific">Fusarium oxysporum</name>
    <name type="common">Fusarium vascular wilt</name>
    <dbReference type="NCBI Taxonomy" id="5507"/>
    <lineage>
        <taxon>Eukaryota</taxon>
        <taxon>Fungi</taxon>
        <taxon>Dikarya</taxon>
        <taxon>Ascomycota</taxon>
        <taxon>Pezizomycotina</taxon>
        <taxon>Sordariomycetes</taxon>
        <taxon>Hypocreomycetidae</taxon>
        <taxon>Hypocreales</taxon>
        <taxon>Nectriaceae</taxon>
        <taxon>Fusarium</taxon>
        <taxon>Fusarium oxysporum species complex</taxon>
    </lineage>
</organism>
<dbReference type="InterPro" id="IPR008972">
    <property type="entry name" value="Cupredoxin"/>
</dbReference>
<reference evidence="5" key="1">
    <citation type="submission" date="2016-09" db="EMBL/GenBank/DDBJ databases">
        <authorList>
            <person name="Guldener U."/>
        </authorList>
    </citation>
    <scope>NUCLEOTIDE SEQUENCE [LARGE SCALE GENOMIC DNA]</scope>
    <source>
        <strain evidence="5">V64-1</strain>
    </source>
</reference>
<evidence type="ECO:0000256" key="2">
    <source>
        <dbReference type="SAM" id="Phobius"/>
    </source>
</evidence>
<sequence>MSFKQTTLAETKQFRSTSWNVWLFLAVLTPFTIILLFWHDNLHPVFSYWPEWNATTEKPHALFRSYHLETGVRWMNPDGGRWRVMFTCNGQTPCPIIYADEGDIVKLSVKSDIYTQSSIHLYVISFLTRRRLANKILRDPELGTNSKLRFQILMTSTSSTLGRTVGSWNDGTAGLSQVIVDLDGTSV</sequence>
<dbReference type="SUPFAM" id="SSF49503">
    <property type="entry name" value="Cupredoxins"/>
    <property type="match status" value="1"/>
</dbReference>
<feature type="domain" description="Plastocyanin-like" evidence="3">
    <location>
        <begin position="75"/>
        <end position="121"/>
    </location>
</feature>
<dbReference type="Pfam" id="PF07732">
    <property type="entry name" value="Cu-oxidase_3"/>
    <property type="match status" value="1"/>
</dbReference>
<evidence type="ECO:0000256" key="1">
    <source>
        <dbReference type="ARBA" id="ARBA00010609"/>
    </source>
</evidence>
<dbReference type="VEuPathDB" id="FungiDB:FOIG_14785"/>
<dbReference type="VEuPathDB" id="FungiDB:FOC1_g10008884"/>
<evidence type="ECO:0000313" key="4">
    <source>
        <dbReference type="EMBL" id="SCO90261.1"/>
    </source>
</evidence>
<keyword evidence="2" id="KW-1133">Transmembrane helix</keyword>
<keyword evidence="2" id="KW-0472">Membrane</keyword>
<dbReference type="GO" id="GO:0005507">
    <property type="term" value="F:copper ion binding"/>
    <property type="evidence" value="ECO:0007669"/>
    <property type="project" value="InterPro"/>
</dbReference>
<dbReference type="Gene3D" id="2.60.40.420">
    <property type="entry name" value="Cupredoxins - blue copper proteins"/>
    <property type="match status" value="1"/>
</dbReference>
<dbReference type="EMBL" id="FMJY01000009">
    <property type="protein sequence ID" value="SCO90261.1"/>
    <property type="molecule type" value="Genomic_DNA"/>
</dbReference>
<accession>A0A2H3TX01</accession>
<protein>
    <recommendedName>
        <fullName evidence="3">Plastocyanin-like domain-containing protein</fullName>
    </recommendedName>
</protein>
<dbReference type="VEuPathDB" id="FungiDB:FOZG_16635"/>
<keyword evidence="2" id="KW-0812">Transmembrane</keyword>
<gene>
    <name evidence="4" type="ORF">FRV6_14389</name>
</gene>
<comment type="similarity">
    <text evidence="1">Belongs to the multicopper oxidase family.</text>
</comment>
<dbReference type="AlphaFoldDB" id="A0A2H3TX01"/>
<dbReference type="InterPro" id="IPR011707">
    <property type="entry name" value="Cu-oxidase-like_N"/>
</dbReference>
<evidence type="ECO:0000313" key="5">
    <source>
        <dbReference type="Proteomes" id="UP000219369"/>
    </source>
</evidence>
<dbReference type="VEuPathDB" id="FungiDB:FOXG_22464"/>
<name>A0A2H3TX01_FUSOX</name>